<sequence>MKKGNVGAGLNKLLVYMLMFLLVFSNISLSLPPKYAFATEVESSTSKSEMSLLLTEIGSNADEAGYEFFEVYNTTANPISLVDFSFVYDNMVDSNIEITIPETTVQPKEVIVFWFNSQSRNLGEFNQYYGVELAGEQVVELRDNFPGFEKGNRALIVKDETGSEVVSAQYKSDDMNDAITSILYKYPEVGPEMEKLSSVETPTPGLVEPEQVEAPSILEQESTEVEEEVSAEPQEESHVTIDNKKEIETVEEESTEEPNVVPMENTPRLPLLITELSPNSAGGGTDYYEFFELYNTTQENILVSDYTFIYDYTNSDSELPFQIPETTIKPGEVLVFWINNGDRSLEEFNENFQINLTSEQVIQFKDVFPGFANGGNRALVIRDIEGKEVVSASYLASDNDNTGAGIQYKYPLTGTMMEKYQSLAPPTPGTVEAVQIEEPKEEPVVEEPIDEQEDTYSDLPILITELSPNSVGGGTDYFEYFELYNNTNQPLSLLNFSFIYLYTQTGNELTFQIPVTTIEPQETLVFWFNVGDRSLDQFNENFGTQLTSEQVVEFKDVFPGFANGGDRALVLKDKDGNVVVSASYLGSDNDNTGAGIEYKFPQSGTEMEKYKSLAPPTPGTIEPIQVPTKRIELEELPVDIEAPVISHEPVTEATAFSPVQIEAEITDNETTPFANVFYKLAEGDDWKSIPMRSSEDNSQIYRADIPGLDVQGDVIYYIEATDGFNIAKTEEYTISVQVSEVDYNSLPHFLVTEIVPDSTNVGTADGYEFIEIYNNTNKDINFKDYKINYRYGADPNTDVVWPSIPEEVMIPSKGTLVFWIINDQNGHSTVDDFNANYGSDLVENKDIVRIYSAGMANAAMRGLLVATNAKKPISIAYYNDEPGVDDTHPDQGILYKYPQDGTIQSTKLSIEAATPGRVESFQVPPQVVELEDDTTPPIVTDLTSVTEVLETEDILIRAEASDDREVKSVRLFYSLSTDNDYRGVILNKNQENETFFWTIASPDIIGEDYVDYYFVVSDGTNELVSETKRITVSSLYDKSSLRLNVSDGEVIAGKKVIKGTSPSAVSGDVKLYIDEEEWTEGLYSSLEQDAYFAYEVSGINALFQNAVTMGDDILHIFDRTMADWTLITIPIEADRLTVGENTITVRSGNKSSPFELDQLEENRDDFNLRDVRLVLPDGTILRDPLKSDPTQVFDMGDDGTYRPFEHFTFTITEEQAPSQSFIFDTTTVLDGEYTIKALDVKQNETMAATVFVDNTAPQVSTSIMEGHEYKGPFTIEVQATDNIAGVSTVRVLLNGKEIETPYETASSLLSPGEHKLVVIATDNVGNRAEETVHFSVVNENPFKPELVSPTDSADHSVDGDPTLVVKVSDPTDDELKVSFYEGFKYDAKRTDSIRIFSNATDYEPPQTMVPEGEEKFGDEEYVTISEKDGNYVTNDSSTQFPYHRFEVTIDETIDENDLIELVWNGNSLDVRKVSMYAWNHDTKKWELLDYKIAGIEDFELKGIVSFHEYVKEQKVNVLVQDEIPSSPEEYDYTFVWMTDTQYYSESYPHIYDGMTHWIAENKDELKIKYVFHSGDLVDKYYQEFQWVNADRAMKTLDDHNIPYGVIAGNHDVDYINDDYTEYYKWFGEERFKNKPYYGGSYKNNRGHFDLISEKGNDFIMVHMGWGVSDEDIEWMNDVLAQYPDRIAILNFHEYLLVSGNRSPIGNRIFNEVVVPNKNVVAVLSGHYHDAQTLVSEVDDNGDGVTDRKVYQMLADYQGGPEGGLGYMRLLHIDQDNNRIIVNTYSPYLDKYNYYDPTDYPEKDEFIIEVDLTVKEKRVATDYFAVNVYTDTEIGTVDGVESGSQTEMNWLNLEQNKTYSWYVVAEDQYTGRAVSDIWTFTKGNIHSELPKPTDPVEEDPVGEQPVVENPKEENINTEKGQKTDNSKQSNEKEITKQPETNSGNQSNLLPKTATHFYNWIAIGLILIMASLVIVYKNRRKIL</sequence>
<dbReference type="PANTHER" id="PTHR43143:SF5">
    <property type="entry name" value="SECRETED PROTEIN"/>
    <property type="match status" value="1"/>
</dbReference>
<dbReference type="PROSITE" id="PS50268">
    <property type="entry name" value="CADHERIN_2"/>
    <property type="match status" value="1"/>
</dbReference>
<dbReference type="GO" id="GO:0007156">
    <property type="term" value="P:homophilic cell adhesion via plasma membrane adhesion molecules"/>
    <property type="evidence" value="ECO:0007669"/>
    <property type="project" value="InterPro"/>
</dbReference>
<feature type="region of interest" description="Disordered" evidence="1">
    <location>
        <begin position="216"/>
        <end position="240"/>
    </location>
</feature>
<dbReference type="GO" id="GO:0016787">
    <property type="term" value="F:hydrolase activity"/>
    <property type="evidence" value="ECO:0007669"/>
    <property type="project" value="InterPro"/>
</dbReference>
<evidence type="ECO:0000256" key="1">
    <source>
        <dbReference type="SAM" id="MobiDB-lite"/>
    </source>
</evidence>
<reference evidence="5 6" key="1">
    <citation type="submission" date="2016-12" db="EMBL/GenBank/DDBJ databases">
        <title>The whole genome sequencing and assembly of Bacillus cohnii DSM 6307T strain.</title>
        <authorList>
            <person name="Lee Y.-J."/>
            <person name="Yi H."/>
            <person name="Bahn Y.-S."/>
            <person name="Kim J.F."/>
            <person name="Lee D.-W."/>
        </authorList>
    </citation>
    <scope>NUCLEOTIDE SEQUENCE [LARGE SCALE GENOMIC DNA]</scope>
    <source>
        <strain evidence="5 6">DSM 6307</strain>
    </source>
</reference>
<gene>
    <name evidence="5" type="ORF">BC6307_22065</name>
</gene>
<dbReference type="InterPro" id="IPR029052">
    <property type="entry name" value="Metallo-depent_PP-like"/>
</dbReference>
<dbReference type="STRING" id="1314751.GCA_001591425_03189"/>
<dbReference type="InterPro" id="IPR013783">
    <property type="entry name" value="Ig-like_fold"/>
</dbReference>
<dbReference type="Pfam" id="PF00932">
    <property type="entry name" value="LTD"/>
    <property type="match status" value="3"/>
</dbReference>
<evidence type="ECO:0000259" key="4">
    <source>
        <dbReference type="PROSITE" id="PS51841"/>
    </source>
</evidence>
<proteinExistence type="predicted"/>
<name>A0A223KWI4_9BACI</name>
<feature type="domain" description="Cadherin" evidence="3">
    <location>
        <begin position="1203"/>
        <end position="1346"/>
    </location>
</feature>
<feature type="domain" description="LTD" evidence="4">
    <location>
        <begin position="252"/>
        <end position="398"/>
    </location>
</feature>
<dbReference type="InterPro" id="IPR051918">
    <property type="entry name" value="STPP_CPPED1"/>
</dbReference>
<dbReference type="InterPro" id="IPR004843">
    <property type="entry name" value="Calcineurin-like_PHP"/>
</dbReference>
<feature type="compositionally biased region" description="Basic and acidic residues" evidence="1">
    <location>
        <begin position="1908"/>
        <end position="1935"/>
    </location>
</feature>
<accession>A0A223KWI4</accession>
<evidence type="ECO:0000256" key="2">
    <source>
        <dbReference type="SAM" id="Phobius"/>
    </source>
</evidence>
<dbReference type="PROSITE" id="PS51841">
    <property type="entry name" value="LTD"/>
    <property type="match status" value="4"/>
</dbReference>
<dbReference type="InterPro" id="IPR002126">
    <property type="entry name" value="Cadherin-like_dom"/>
</dbReference>
<dbReference type="Pfam" id="PF00149">
    <property type="entry name" value="Metallophos"/>
    <property type="match status" value="1"/>
</dbReference>
<evidence type="ECO:0000259" key="3">
    <source>
        <dbReference type="PROSITE" id="PS50268"/>
    </source>
</evidence>
<dbReference type="SUPFAM" id="SSF74853">
    <property type="entry name" value="Lamin A/C globular tail domain"/>
    <property type="match status" value="1"/>
</dbReference>
<evidence type="ECO:0000313" key="6">
    <source>
        <dbReference type="Proteomes" id="UP000215224"/>
    </source>
</evidence>
<dbReference type="InterPro" id="IPR036415">
    <property type="entry name" value="Lamin_tail_dom_sf"/>
</dbReference>
<dbReference type="Gene3D" id="2.60.40.10">
    <property type="entry name" value="Immunoglobulins"/>
    <property type="match status" value="1"/>
</dbReference>
<keyword evidence="2" id="KW-1133">Transmembrane helix</keyword>
<protein>
    <recommendedName>
        <fullName evidence="7">Metallophosphoesterase</fullName>
    </recommendedName>
</protein>
<feature type="domain" description="LTD" evidence="4">
    <location>
        <begin position="38"/>
        <end position="174"/>
    </location>
</feature>
<dbReference type="GO" id="GO:0016020">
    <property type="term" value="C:membrane"/>
    <property type="evidence" value="ECO:0007669"/>
    <property type="project" value="InterPro"/>
</dbReference>
<evidence type="ECO:0000313" key="5">
    <source>
        <dbReference type="EMBL" id="AST93764.1"/>
    </source>
</evidence>
<dbReference type="RefSeq" id="WP_066418285.1">
    <property type="nucleotide sequence ID" value="NZ_CP018866.1"/>
</dbReference>
<feature type="compositionally biased region" description="Acidic residues" evidence="1">
    <location>
        <begin position="221"/>
        <end position="234"/>
    </location>
</feature>
<dbReference type="Proteomes" id="UP000215224">
    <property type="component" value="Chromosome"/>
</dbReference>
<dbReference type="PANTHER" id="PTHR43143">
    <property type="entry name" value="METALLOPHOSPHOESTERASE, CALCINEURIN SUPERFAMILY"/>
    <property type="match status" value="1"/>
</dbReference>
<evidence type="ECO:0008006" key="7">
    <source>
        <dbReference type="Google" id="ProtNLM"/>
    </source>
</evidence>
<dbReference type="EMBL" id="CP018866">
    <property type="protein sequence ID" value="AST93764.1"/>
    <property type="molecule type" value="Genomic_DNA"/>
</dbReference>
<feature type="region of interest" description="Disordered" evidence="1">
    <location>
        <begin position="1887"/>
        <end position="1946"/>
    </location>
</feature>
<dbReference type="GO" id="GO:0005509">
    <property type="term" value="F:calcium ion binding"/>
    <property type="evidence" value="ECO:0007669"/>
    <property type="project" value="InterPro"/>
</dbReference>
<feature type="transmembrane region" description="Helical" evidence="2">
    <location>
        <begin position="1955"/>
        <end position="1974"/>
    </location>
</feature>
<dbReference type="KEGG" id="bcoh:BC6307_22065"/>
<keyword evidence="2" id="KW-0812">Transmembrane</keyword>
<feature type="domain" description="LTD" evidence="4">
    <location>
        <begin position="447"/>
        <end position="588"/>
    </location>
</feature>
<organism evidence="5 6">
    <name type="scientific">Sutcliffiella cohnii</name>
    <dbReference type="NCBI Taxonomy" id="33932"/>
    <lineage>
        <taxon>Bacteria</taxon>
        <taxon>Bacillati</taxon>
        <taxon>Bacillota</taxon>
        <taxon>Bacilli</taxon>
        <taxon>Bacillales</taxon>
        <taxon>Bacillaceae</taxon>
        <taxon>Sutcliffiella</taxon>
    </lineage>
</organism>
<dbReference type="Gene3D" id="3.60.21.10">
    <property type="match status" value="1"/>
</dbReference>
<dbReference type="InterPro" id="IPR001322">
    <property type="entry name" value="Lamin_tail_dom"/>
</dbReference>
<feature type="compositionally biased region" description="Polar residues" evidence="1">
    <location>
        <begin position="1936"/>
        <end position="1946"/>
    </location>
</feature>
<keyword evidence="6" id="KW-1185">Reference proteome</keyword>
<keyword evidence="2" id="KW-0472">Membrane</keyword>
<dbReference type="SUPFAM" id="SSF56300">
    <property type="entry name" value="Metallo-dependent phosphatases"/>
    <property type="match status" value="1"/>
</dbReference>
<feature type="domain" description="LTD" evidence="4">
    <location>
        <begin position="730"/>
        <end position="912"/>
    </location>
</feature>